<evidence type="ECO:0000259" key="6">
    <source>
        <dbReference type="PROSITE" id="PS50931"/>
    </source>
</evidence>
<comment type="caution">
    <text evidence="7">The sequence shown here is derived from an EMBL/GenBank/DDBJ whole genome shotgun (WGS) entry which is preliminary data.</text>
</comment>
<evidence type="ECO:0000256" key="5">
    <source>
        <dbReference type="SAM" id="MobiDB-lite"/>
    </source>
</evidence>
<dbReference type="EMBL" id="PVTF01000002">
    <property type="protein sequence ID" value="PRY45108.1"/>
    <property type="molecule type" value="Genomic_DNA"/>
</dbReference>
<evidence type="ECO:0000256" key="3">
    <source>
        <dbReference type="ARBA" id="ARBA00023125"/>
    </source>
</evidence>
<gene>
    <name evidence="7" type="ORF">CLV43_102673</name>
</gene>
<dbReference type="OrthoDB" id="4140098at2"/>
<evidence type="ECO:0000256" key="1">
    <source>
        <dbReference type="ARBA" id="ARBA00009437"/>
    </source>
</evidence>
<sequence length="329" mass="35838">MPESAPAPIDLDLRLVRYFTAVAEHRHFGRAAGALHITQPSLSRQVHQLERVLGARLFDRTPQGTLLTEAGEVFLPRAKALLRSAAQAAVETRAAARPSRFTIGHTTGLDVGPAVRELRRTHPDADVHTLHLAWDQPRGALLDHRVDAVVCRLPLGTERLRVEVLFDEPRLLLLPRHHRLAGRESVTLDDIADEPLPRLADPEWNAYWRIDPRPDGTPAPDGPFVEAIEDKLELIAAGQAVAIVAASLGALRLQPELTTVPLHGVDPGHVVLATRADDRDRLVAAFRKCAHTHLAAARDRPRGTTVAAGAEPVEDRGDGSPRAEAARDG</sequence>
<dbReference type="Pfam" id="PF00126">
    <property type="entry name" value="HTH_1"/>
    <property type="match status" value="1"/>
</dbReference>
<dbReference type="Gene3D" id="3.40.190.10">
    <property type="entry name" value="Periplasmic binding protein-like II"/>
    <property type="match status" value="2"/>
</dbReference>
<dbReference type="InterPro" id="IPR005119">
    <property type="entry name" value="LysR_subst-bd"/>
</dbReference>
<dbReference type="PANTHER" id="PTHR30346:SF0">
    <property type="entry name" value="HCA OPERON TRANSCRIPTIONAL ACTIVATOR HCAR"/>
    <property type="match status" value="1"/>
</dbReference>
<evidence type="ECO:0000256" key="4">
    <source>
        <dbReference type="ARBA" id="ARBA00023163"/>
    </source>
</evidence>
<feature type="compositionally biased region" description="Basic and acidic residues" evidence="5">
    <location>
        <begin position="313"/>
        <end position="329"/>
    </location>
</feature>
<dbReference type="Proteomes" id="UP000239494">
    <property type="component" value="Unassembled WGS sequence"/>
</dbReference>
<organism evidence="7 8">
    <name type="scientific">Umezawaea tangerina</name>
    <dbReference type="NCBI Taxonomy" id="84725"/>
    <lineage>
        <taxon>Bacteria</taxon>
        <taxon>Bacillati</taxon>
        <taxon>Actinomycetota</taxon>
        <taxon>Actinomycetes</taxon>
        <taxon>Pseudonocardiales</taxon>
        <taxon>Pseudonocardiaceae</taxon>
        <taxon>Umezawaea</taxon>
    </lineage>
</organism>
<dbReference type="PRINTS" id="PR00039">
    <property type="entry name" value="HTHLYSR"/>
</dbReference>
<feature type="region of interest" description="Disordered" evidence="5">
    <location>
        <begin position="298"/>
        <end position="329"/>
    </location>
</feature>
<feature type="domain" description="HTH lysR-type" evidence="6">
    <location>
        <begin position="11"/>
        <end position="68"/>
    </location>
</feature>
<dbReference type="RefSeq" id="WP_106186647.1">
    <property type="nucleotide sequence ID" value="NZ_PVTF01000002.1"/>
</dbReference>
<evidence type="ECO:0000313" key="7">
    <source>
        <dbReference type="EMBL" id="PRY45108.1"/>
    </source>
</evidence>
<proteinExistence type="inferred from homology"/>
<dbReference type="FunFam" id="1.10.10.10:FF:000001">
    <property type="entry name" value="LysR family transcriptional regulator"/>
    <property type="match status" value="1"/>
</dbReference>
<dbReference type="GO" id="GO:0003700">
    <property type="term" value="F:DNA-binding transcription factor activity"/>
    <property type="evidence" value="ECO:0007669"/>
    <property type="project" value="InterPro"/>
</dbReference>
<keyword evidence="4" id="KW-0804">Transcription</keyword>
<dbReference type="AlphaFoldDB" id="A0A2T0THM3"/>
<dbReference type="GO" id="GO:0003677">
    <property type="term" value="F:DNA binding"/>
    <property type="evidence" value="ECO:0007669"/>
    <property type="project" value="UniProtKB-KW"/>
</dbReference>
<dbReference type="InterPro" id="IPR000847">
    <property type="entry name" value="LysR_HTH_N"/>
</dbReference>
<evidence type="ECO:0000256" key="2">
    <source>
        <dbReference type="ARBA" id="ARBA00023015"/>
    </source>
</evidence>
<dbReference type="SUPFAM" id="SSF46785">
    <property type="entry name" value="Winged helix' DNA-binding domain"/>
    <property type="match status" value="1"/>
</dbReference>
<dbReference type="SUPFAM" id="SSF53850">
    <property type="entry name" value="Periplasmic binding protein-like II"/>
    <property type="match status" value="1"/>
</dbReference>
<keyword evidence="8" id="KW-1185">Reference proteome</keyword>
<reference evidence="7 8" key="1">
    <citation type="submission" date="2018-03" db="EMBL/GenBank/DDBJ databases">
        <title>Genomic Encyclopedia of Archaeal and Bacterial Type Strains, Phase II (KMG-II): from individual species to whole genera.</title>
        <authorList>
            <person name="Goeker M."/>
        </authorList>
    </citation>
    <scope>NUCLEOTIDE SEQUENCE [LARGE SCALE GENOMIC DNA]</scope>
    <source>
        <strain evidence="7 8">DSM 44720</strain>
    </source>
</reference>
<dbReference type="InterPro" id="IPR036388">
    <property type="entry name" value="WH-like_DNA-bd_sf"/>
</dbReference>
<dbReference type="PROSITE" id="PS50931">
    <property type="entry name" value="HTH_LYSR"/>
    <property type="match status" value="1"/>
</dbReference>
<keyword evidence="2" id="KW-0805">Transcription regulation</keyword>
<dbReference type="PANTHER" id="PTHR30346">
    <property type="entry name" value="TRANSCRIPTIONAL DUAL REGULATOR HCAR-RELATED"/>
    <property type="match status" value="1"/>
</dbReference>
<dbReference type="InterPro" id="IPR036390">
    <property type="entry name" value="WH_DNA-bd_sf"/>
</dbReference>
<name>A0A2T0THM3_9PSEU</name>
<accession>A0A2T0THM3</accession>
<dbReference type="Gene3D" id="1.10.10.10">
    <property type="entry name" value="Winged helix-like DNA-binding domain superfamily/Winged helix DNA-binding domain"/>
    <property type="match status" value="1"/>
</dbReference>
<protein>
    <submittedName>
        <fullName evidence="7">DNA-binding transcriptional LysR family regulator</fullName>
    </submittedName>
</protein>
<comment type="similarity">
    <text evidence="1">Belongs to the LysR transcriptional regulatory family.</text>
</comment>
<evidence type="ECO:0000313" key="8">
    <source>
        <dbReference type="Proteomes" id="UP000239494"/>
    </source>
</evidence>
<keyword evidence="3 7" id="KW-0238">DNA-binding</keyword>
<dbReference type="GO" id="GO:0032993">
    <property type="term" value="C:protein-DNA complex"/>
    <property type="evidence" value="ECO:0007669"/>
    <property type="project" value="TreeGrafter"/>
</dbReference>
<dbReference type="Pfam" id="PF03466">
    <property type="entry name" value="LysR_substrate"/>
    <property type="match status" value="1"/>
</dbReference>